<evidence type="ECO:0000313" key="1">
    <source>
        <dbReference type="EMBL" id="KAB8247791.1"/>
    </source>
</evidence>
<accession>A0A5N6GZU7</accession>
<gene>
    <name evidence="1" type="ORF">BDV35DRAFT_187382</name>
</gene>
<sequence length="144" mass="16043">MRRLLMANEKHSRYPANNVTIVTPYQAQTGCAYPSVHAGEGVKSRTIRLVISSADALSDTGFTVDERRATMGLTRMTDVMINSLPESVRIRLKAVPSGRYNYLGERINLKMLYLRGFMSWAQSKSDLRTVFSRGHAVAVLASAF</sequence>
<proteinExistence type="predicted"/>
<dbReference type="Proteomes" id="UP000325434">
    <property type="component" value="Unassembled WGS sequence"/>
</dbReference>
<name>A0A5N6GZU7_ASPFL</name>
<dbReference type="AlphaFoldDB" id="A0A5N6GZU7"/>
<organism evidence="1">
    <name type="scientific">Aspergillus flavus</name>
    <dbReference type="NCBI Taxonomy" id="5059"/>
    <lineage>
        <taxon>Eukaryota</taxon>
        <taxon>Fungi</taxon>
        <taxon>Dikarya</taxon>
        <taxon>Ascomycota</taxon>
        <taxon>Pezizomycotina</taxon>
        <taxon>Eurotiomycetes</taxon>
        <taxon>Eurotiomycetidae</taxon>
        <taxon>Eurotiales</taxon>
        <taxon>Aspergillaceae</taxon>
        <taxon>Aspergillus</taxon>
        <taxon>Aspergillus subgen. Circumdati</taxon>
    </lineage>
</organism>
<dbReference type="EMBL" id="ML734586">
    <property type="protein sequence ID" value="KAB8247791.1"/>
    <property type="molecule type" value="Genomic_DNA"/>
</dbReference>
<evidence type="ECO:0008006" key="2">
    <source>
        <dbReference type="Google" id="ProtNLM"/>
    </source>
</evidence>
<protein>
    <recommendedName>
        <fullName evidence="2">DNA2/NAM7 helicase-like C-terminal domain-containing protein</fullName>
    </recommendedName>
</protein>
<reference evidence="1" key="1">
    <citation type="submission" date="2019-04" db="EMBL/GenBank/DDBJ databases">
        <title>Friends and foes A comparative genomics study of 23 Aspergillus species from section Flavi.</title>
        <authorList>
            <consortium name="DOE Joint Genome Institute"/>
            <person name="Kjaerbolling I."/>
            <person name="Vesth T."/>
            <person name="Frisvad J.C."/>
            <person name="Nybo J.L."/>
            <person name="Theobald S."/>
            <person name="Kildgaard S."/>
            <person name="Isbrandt T."/>
            <person name="Kuo A."/>
            <person name="Sato A."/>
            <person name="Lyhne E.K."/>
            <person name="Kogle M.E."/>
            <person name="Wiebenga A."/>
            <person name="Kun R.S."/>
            <person name="Lubbers R.J."/>
            <person name="Makela M.R."/>
            <person name="Barry K."/>
            <person name="Chovatia M."/>
            <person name="Clum A."/>
            <person name="Daum C."/>
            <person name="Haridas S."/>
            <person name="He G."/>
            <person name="LaButti K."/>
            <person name="Lipzen A."/>
            <person name="Mondo S."/>
            <person name="Riley R."/>
            <person name="Salamov A."/>
            <person name="Simmons B.A."/>
            <person name="Magnuson J.K."/>
            <person name="Henrissat B."/>
            <person name="Mortensen U.H."/>
            <person name="Larsen T.O."/>
            <person name="Devries R.P."/>
            <person name="Grigoriev I.V."/>
            <person name="Machida M."/>
            <person name="Baker S.E."/>
            <person name="Andersen M.R."/>
        </authorList>
    </citation>
    <scope>NUCLEOTIDE SEQUENCE [LARGE SCALE GENOMIC DNA]</scope>
    <source>
        <strain evidence="1">CBS 121.62</strain>
    </source>
</reference>